<evidence type="ECO:0000256" key="2">
    <source>
        <dbReference type="ARBA" id="ARBA00023150"/>
    </source>
</evidence>
<organism evidence="3 4">
    <name type="scientific">Candidatus Aquicultor primus</name>
    <dbReference type="NCBI Taxonomy" id="1797195"/>
    <lineage>
        <taxon>Bacteria</taxon>
        <taxon>Bacillati</taxon>
        <taxon>Actinomycetota</taxon>
        <taxon>Candidatus Aquicultoria</taxon>
        <taxon>Candidatus Aquicultorales</taxon>
        <taxon>Candidatus Aquicultoraceae</taxon>
        <taxon>Candidatus Aquicultor</taxon>
    </lineage>
</organism>
<reference evidence="3 4" key="1">
    <citation type="journal article" date="2016" name="Nat. Commun.">
        <title>Thousands of microbial genomes shed light on interconnected biogeochemical processes in an aquifer system.</title>
        <authorList>
            <person name="Anantharaman K."/>
            <person name="Brown C.T."/>
            <person name="Hug L.A."/>
            <person name="Sharon I."/>
            <person name="Castelle C.J."/>
            <person name="Probst A.J."/>
            <person name="Thomas B.C."/>
            <person name="Singh A."/>
            <person name="Wilkins M.J."/>
            <person name="Karaoz U."/>
            <person name="Brodie E.L."/>
            <person name="Williams K.H."/>
            <person name="Hubbard S.S."/>
            <person name="Banfield J.F."/>
        </authorList>
    </citation>
    <scope>NUCLEOTIDE SEQUENCE [LARGE SCALE GENOMIC DNA]</scope>
</reference>
<comment type="caution">
    <text evidence="3">The sequence shown here is derived from an EMBL/GenBank/DDBJ whole genome shotgun (WGS) entry which is preliminary data.</text>
</comment>
<dbReference type="NCBIfam" id="TIGR00129">
    <property type="entry name" value="fdhD_narQ"/>
    <property type="match status" value="1"/>
</dbReference>
<proteinExistence type="predicted"/>
<dbReference type="PIRSF" id="PIRSF015626">
    <property type="entry name" value="FdhD"/>
    <property type="match status" value="1"/>
</dbReference>
<evidence type="ECO:0000313" key="3">
    <source>
        <dbReference type="EMBL" id="OFW35272.1"/>
    </source>
</evidence>
<dbReference type="EMBL" id="MELI01000019">
    <property type="protein sequence ID" value="OFW35272.1"/>
    <property type="molecule type" value="Genomic_DNA"/>
</dbReference>
<keyword evidence="2" id="KW-0501">Molybdenum cofactor biosynthesis</keyword>
<sequence>MAKTKKDDRRPPVERPVTIYLDGEELVTLQCSLEHLDELACGFMVAEGILKSRDEIKGLRVDTCLGEARIELKKARPPASVNIGRRFMTSGCGKGLSFTDPGDTRSISKLDSGFSVEAARIPELMKEFLGQSHRPGMHSSALVKDDKVWMLRQDIGRHNTVDMILGRLFLDDEADRDVMLLTTGRISYEVVVKAAKAGIPIILSRTAATDMAIDLAFELGVELVGYVRGQNSQVYTGGLRIRRK</sequence>
<accession>A0A1F2UQQ1</accession>
<gene>
    <name evidence="3" type="ORF">A2074_05310</name>
</gene>
<dbReference type="AlphaFoldDB" id="A0A1F2UQQ1"/>
<dbReference type="PANTHER" id="PTHR30592:SF1">
    <property type="entry name" value="SULFUR CARRIER PROTEIN FDHD"/>
    <property type="match status" value="1"/>
</dbReference>
<dbReference type="GO" id="GO:0016783">
    <property type="term" value="F:sulfurtransferase activity"/>
    <property type="evidence" value="ECO:0007669"/>
    <property type="project" value="InterPro"/>
</dbReference>
<evidence type="ECO:0000313" key="4">
    <source>
        <dbReference type="Proteomes" id="UP000178086"/>
    </source>
</evidence>
<dbReference type="PANTHER" id="PTHR30592">
    <property type="entry name" value="FORMATE DEHYDROGENASE"/>
    <property type="match status" value="1"/>
</dbReference>
<dbReference type="Gene3D" id="3.10.20.10">
    <property type="match status" value="1"/>
</dbReference>
<dbReference type="InterPro" id="IPR003786">
    <property type="entry name" value="FdhD"/>
</dbReference>
<dbReference type="Proteomes" id="UP000178086">
    <property type="component" value="Unassembled WGS sequence"/>
</dbReference>
<evidence type="ECO:0000256" key="1">
    <source>
        <dbReference type="ARBA" id="ARBA00022490"/>
    </source>
</evidence>
<dbReference type="GO" id="GO:0006777">
    <property type="term" value="P:Mo-molybdopterin cofactor biosynthetic process"/>
    <property type="evidence" value="ECO:0007669"/>
    <property type="project" value="UniProtKB-KW"/>
</dbReference>
<keyword evidence="1" id="KW-0963">Cytoplasm</keyword>
<dbReference type="InterPro" id="IPR016193">
    <property type="entry name" value="Cytidine_deaminase-like"/>
</dbReference>
<protein>
    <submittedName>
        <fullName evidence="3">Formate dehydrogenase family accessory protein FdhD</fullName>
    </submittedName>
</protein>
<name>A0A1F2UQQ1_9ACTN</name>
<dbReference type="SUPFAM" id="SSF53927">
    <property type="entry name" value="Cytidine deaminase-like"/>
    <property type="match status" value="1"/>
</dbReference>
<dbReference type="Gene3D" id="3.40.140.10">
    <property type="entry name" value="Cytidine Deaminase, domain 2"/>
    <property type="match status" value="1"/>
</dbReference>
<dbReference type="Pfam" id="PF02634">
    <property type="entry name" value="FdhD-NarQ"/>
    <property type="match status" value="1"/>
</dbReference>